<evidence type="ECO:0000259" key="7">
    <source>
        <dbReference type="PROSITE" id="PS51733"/>
    </source>
</evidence>
<gene>
    <name evidence="5 8" type="primary">lipB</name>
    <name evidence="8" type="ORF">ACFQZP_43890</name>
</gene>
<dbReference type="RefSeq" id="WP_381255696.1">
    <property type="nucleotide sequence ID" value="NZ_JBHTBI010000013.1"/>
</dbReference>
<feature type="domain" description="BPL/LPL catalytic" evidence="7">
    <location>
        <begin position="37"/>
        <end position="223"/>
    </location>
</feature>
<comment type="subcellular location">
    <subcellularLocation>
        <location evidence="5">Cytoplasm</location>
    </subcellularLocation>
</comment>
<evidence type="ECO:0000313" key="8">
    <source>
        <dbReference type="EMBL" id="MFD0288437.1"/>
    </source>
</evidence>
<dbReference type="PANTHER" id="PTHR10993:SF7">
    <property type="entry name" value="LIPOYLTRANSFERASE 2, MITOCHONDRIAL-RELATED"/>
    <property type="match status" value="1"/>
</dbReference>
<comment type="miscellaneous">
    <text evidence="5">In the reaction, the free carboxyl group of octanoic acid is attached via an amide linkage to the epsilon-amino group of a specific lysine residue of lipoyl domains of lipoate-dependent enzymes.</text>
</comment>
<evidence type="ECO:0000256" key="5">
    <source>
        <dbReference type="HAMAP-Rule" id="MF_00013"/>
    </source>
</evidence>
<keyword evidence="2 5" id="KW-0808">Transferase</keyword>
<dbReference type="PIRSF" id="PIRSF016262">
    <property type="entry name" value="LPLase"/>
    <property type="match status" value="1"/>
</dbReference>
<dbReference type="PROSITE" id="PS51733">
    <property type="entry name" value="BPL_LPL_CATALYTIC"/>
    <property type="match status" value="1"/>
</dbReference>
<dbReference type="Pfam" id="PF21948">
    <property type="entry name" value="LplA-B_cat"/>
    <property type="match status" value="1"/>
</dbReference>
<dbReference type="EC" id="2.3.1.181" evidence="5 6"/>
<dbReference type="HAMAP" id="MF_00013">
    <property type="entry name" value="LipB"/>
    <property type="match status" value="1"/>
</dbReference>
<dbReference type="InterPro" id="IPR004143">
    <property type="entry name" value="BPL_LPL_catalytic"/>
</dbReference>
<comment type="caution">
    <text evidence="8">The sequence shown here is derived from an EMBL/GenBank/DDBJ whole genome shotgun (WGS) entry which is preliminary data.</text>
</comment>
<evidence type="ECO:0000256" key="3">
    <source>
        <dbReference type="ARBA" id="ARBA00023315"/>
    </source>
</evidence>
<dbReference type="PROSITE" id="PS01313">
    <property type="entry name" value="LIPB"/>
    <property type="match status" value="1"/>
</dbReference>
<dbReference type="InterPro" id="IPR020605">
    <property type="entry name" value="Octanoyltransferase_CS"/>
</dbReference>
<dbReference type="EMBL" id="JBHTEC010000007">
    <property type="protein sequence ID" value="MFD0288437.1"/>
    <property type="molecule type" value="Genomic_DNA"/>
</dbReference>
<organism evidence="8 9">
    <name type="scientific">Streptomyces lutosisoli</name>
    <dbReference type="NCBI Taxonomy" id="2665721"/>
    <lineage>
        <taxon>Bacteria</taxon>
        <taxon>Bacillati</taxon>
        <taxon>Actinomycetota</taxon>
        <taxon>Actinomycetes</taxon>
        <taxon>Kitasatosporales</taxon>
        <taxon>Streptomycetaceae</taxon>
        <taxon>Streptomyces</taxon>
    </lineage>
</organism>
<comment type="similarity">
    <text evidence="5 6">Belongs to the LipB family.</text>
</comment>
<dbReference type="CDD" id="cd16444">
    <property type="entry name" value="LipB"/>
    <property type="match status" value="1"/>
</dbReference>
<evidence type="ECO:0000256" key="1">
    <source>
        <dbReference type="ARBA" id="ARBA00004821"/>
    </source>
</evidence>
<feature type="active site" description="Acyl-thioester intermediate" evidence="5">
    <location>
        <position position="180"/>
    </location>
</feature>
<feature type="binding site" evidence="5">
    <location>
        <begin position="149"/>
        <end position="151"/>
    </location>
    <ligand>
        <name>substrate</name>
    </ligand>
</feature>
<dbReference type="Gene3D" id="3.30.930.10">
    <property type="entry name" value="Bira Bifunctional Protein, Domain 2"/>
    <property type="match status" value="1"/>
</dbReference>
<keyword evidence="9" id="KW-1185">Reference proteome</keyword>
<feature type="binding site" evidence="5">
    <location>
        <begin position="77"/>
        <end position="84"/>
    </location>
    <ligand>
        <name>substrate</name>
    </ligand>
</feature>
<comment type="function">
    <text evidence="4 5 6">Catalyzes the transfer of endogenously produced octanoic acid from octanoyl-acyl-carrier-protein onto the lipoyl domains of lipoate-dependent enzymes. Lipoyl-ACP can also act as a substrate although octanoyl-ACP is likely to be the physiological substrate.</text>
</comment>
<reference evidence="9" key="1">
    <citation type="journal article" date="2019" name="Int. J. Syst. Evol. Microbiol.">
        <title>The Global Catalogue of Microorganisms (GCM) 10K type strain sequencing project: providing services to taxonomists for standard genome sequencing and annotation.</title>
        <authorList>
            <consortium name="The Broad Institute Genomics Platform"/>
            <consortium name="The Broad Institute Genome Sequencing Center for Infectious Disease"/>
            <person name="Wu L."/>
            <person name="Ma J."/>
        </authorList>
    </citation>
    <scope>NUCLEOTIDE SEQUENCE [LARGE SCALE GENOMIC DNA]</scope>
    <source>
        <strain evidence="9">CGMCC 4.7198</strain>
    </source>
</reference>
<dbReference type="GO" id="GO:0033819">
    <property type="term" value="F:lipoyl(octanoyl) transferase activity"/>
    <property type="evidence" value="ECO:0007669"/>
    <property type="project" value="UniProtKB-EC"/>
</dbReference>
<keyword evidence="3 5" id="KW-0012">Acyltransferase</keyword>
<protein>
    <recommendedName>
        <fullName evidence="5 6">Octanoyltransferase</fullName>
        <ecNumber evidence="5 6">2.3.1.181</ecNumber>
    </recommendedName>
    <alternativeName>
        <fullName evidence="5">Lipoate-protein ligase B</fullName>
    </alternativeName>
    <alternativeName>
        <fullName evidence="5">Lipoyl/octanoyl transferase</fullName>
    </alternativeName>
    <alternativeName>
        <fullName evidence="5">Octanoyl-[acyl-carrier-protein]-protein N-octanoyltransferase</fullName>
    </alternativeName>
</protein>
<name>A0ABW2VWY8_9ACTN</name>
<dbReference type="InterPro" id="IPR045864">
    <property type="entry name" value="aa-tRNA-synth_II/BPL/LPL"/>
</dbReference>
<comment type="catalytic activity">
    <reaction evidence="5 6">
        <text>octanoyl-[ACP] + L-lysyl-[protein] = N(6)-octanoyl-L-lysyl-[protein] + holo-[ACP] + H(+)</text>
        <dbReference type="Rhea" id="RHEA:17665"/>
        <dbReference type="Rhea" id="RHEA-COMP:9636"/>
        <dbReference type="Rhea" id="RHEA-COMP:9685"/>
        <dbReference type="Rhea" id="RHEA-COMP:9752"/>
        <dbReference type="Rhea" id="RHEA-COMP:9928"/>
        <dbReference type="ChEBI" id="CHEBI:15378"/>
        <dbReference type="ChEBI" id="CHEBI:29969"/>
        <dbReference type="ChEBI" id="CHEBI:64479"/>
        <dbReference type="ChEBI" id="CHEBI:78463"/>
        <dbReference type="ChEBI" id="CHEBI:78809"/>
        <dbReference type="EC" id="2.3.1.181"/>
    </reaction>
</comment>
<feature type="site" description="Lowers pKa of active site Cys" evidence="5">
    <location>
        <position position="146"/>
    </location>
</feature>
<dbReference type="SUPFAM" id="SSF55681">
    <property type="entry name" value="Class II aaRS and biotin synthetases"/>
    <property type="match status" value="1"/>
</dbReference>
<dbReference type="PANTHER" id="PTHR10993">
    <property type="entry name" value="OCTANOYLTRANSFERASE"/>
    <property type="match status" value="1"/>
</dbReference>
<comment type="pathway">
    <text evidence="1 5 6">Protein modification; protein lipoylation via endogenous pathway; protein N(6)-(lipoyl)lysine from octanoyl-[acyl-carrier-protein]: step 1/2.</text>
</comment>
<dbReference type="Proteomes" id="UP001596957">
    <property type="component" value="Unassembled WGS sequence"/>
</dbReference>
<keyword evidence="5" id="KW-0963">Cytoplasm</keyword>
<evidence type="ECO:0000256" key="6">
    <source>
        <dbReference type="PIRNR" id="PIRNR016262"/>
    </source>
</evidence>
<feature type="binding site" evidence="5">
    <location>
        <begin position="162"/>
        <end position="164"/>
    </location>
    <ligand>
        <name>substrate</name>
    </ligand>
</feature>
<evidence type="ECO:0000256" key="2">
    <source>
        <dbReference type="ARBA" id="ARBA00022679"/>
    </source>
</evidence>
<proteinExistence type="inferred from homology"/>
<evidence type="ECO:0000313" key="9">
    <source>
        <dbReference type="Proteomes" id="UP001596957"/>
    </source>
</evidence>
<dbReference type="InterPro" id="IPR000544">
    <property type="entry name" value="Octanoyltransferase"/>
</dbReference>
<evidence type="ECO:0000256" key="4">
    <source>
        <dbReference type="ARBA" id="ARBA00024732"/>
    </source>
</evidence>
<sequence length="226" mass="24294">MGEAMQPGEMERVDLGEVPYEVAQADMAGWVAERKQGRTGDRLFLLTHPPVITYTARTPADQLPEPASPISLVEVDRGGHATYHGPGQLIGYLVLNVRELGPRGLIRRIEHALIRALGSLGFDAIRRDTPRGAESLVGVWTPGHQKIASIGMRISGGVTSHGFALNVDPDLDVYTTFTACALPGVRMTSLARLAAELGRPTPTEEQVRDAVADAVTAELARTRTPS</sequence>
<accession>A0ABW2VWY8</accession>
<dbReference type="NCBIfam" id="TIGR00214">
    <property type="entry name" value="lipB"/>
    <property type="match status" value="1"/>
</dbReference>